<gene>
    <name evidence="2" type="ORF">AVDCRST_MAG93-4920</name>
</gene>
<dbReference type="SUPFAM" id="SSF109604">
    <property type="entry name" value="HD-domain/PDEase-like"/>
    <property type="match status" value="1"/>
</dbReference>
<dbReference type="PROSITE" id="PS51832">
    <property type="entry name" value="HD_GYP"/>
    <property type="match status" value="1"/>
</dbReference>
<reference evidence="2" key="1">
    <citation type="submission" date="2020-02" db="EMBL/GenBank/DDBJ databases">
        <authorList>
            <person name="Meier V. D."/>
        </authorList>
    </citation>
    <scope>NUCLEOTIDE SEQUENCE</scope>
    <source>
        <strain evidence="2">AVDCRST_MAG93</strain>
    </source>
</reference>
<name>A0A6J4KIS1_9CHLR</name>
<dbReference type="AlphaFoldDB" id="A0A6J4KIS1"/>
<feature type="non-terminal residue" evidence="2">
    <location>
        <position position="1"/>
    </location>
</feature>
<feature type="domain" description="HD-GYP" evidence="1">
    <location>
        <begin position="183"/>
        <end position="378"/>
    </location>
</feature>
<dbReference type="InterPro" id="IPR029016">
    <property type="entry name" value="GAF-like_dom_sf"/>
</dbReference>
<dbReference type="EMBL" id="CADCTR010001659">
    <property type="protein sequence ID" value="CAA9306117.1"/>
    <property type="molecule type" value="Genomic_DNA"/>
</dbReference>
<dbReference type="NCBIfam" id="TIGR00277">
    <property type="entry name" value="HDIG"/>
    <property type="match status" value="1"/>
</dbReference>
<dbReference type="Gene3D" id="1.10.3210.10">
    <property type="entry name" value="Hypothetical protein af1432"/>
    <property type="match status" value="1"/>
</dbReference>
<dbReference type="SUPFAM" id="SSF55781">
    <property type="entry name" value="GAF domain-like"/>
    <property type="match status" value="1"/>
</dbReference>
<protein>
    <recommendedName>
        <fullName evidence="1">HD-GYP domain-containing protein</fullName>
    </recommendedName>
</protein>
<dbReference type="InterPro" id="IPR037522">
    <property type="entry name" value="HD_GYP_dom"/>
</dbReference>
<dbReference type="Gene3D" id="3.30.450.40">
    <property type="match status" value="1"/>
</dbReference>
<proteinExistence type="predicted"/>
<accession>A0A6J4KIS1</accession>
<dbReference type="SMART" id="SM00471">
    <property type="entry name" value="HDc"/>
    <property type="match status" value="1"/>
</dbReference>
<dbReference type="InterPro" id="IPR006675">
    <property type="entry name" value="HDIG_dom"/>
</dbReference>
<dbReference type="Pfam" id="PF13487">
    <property type="entry name" value="HD_5"/>
    <property type="match status" value="1"/>
</dbReference>
<sequence>RQIEAEQQRSDLQRQQTLRQTERANTLAAILKDIHRSVFSGDLYSMILRTCLTLTGGARGMYVTMRGEQRIVRVRAAVNVDGYPQTPPSEYIKALCAKVVDENQTLVCNEADDLSALPAPRDAAERFRNCIVAPVVLLKNFDGIMIVADRAEGEFDEDDVETLVSVGDQAGIAVENMQLQRELQNAYLSTVSMLADAVEAKDSYTQGHCEMVSRYARLTAEQLRLSDYHRSVVCYAALLHDVGKIGVSDGVLNKPGLLSAEERELVRSHVRVGHTLISHVAVLDVVANVVLHHHEWWDGSGYPDGLAGEAIPLASRIICVVDAYCAMITRRSYKEAFSPERARAELRHFAGRQFDPQVVEAFLQIIDLPEAQDQDDDEDAECGLLPAFTHLYALQRP</sequence>
<dbReference type="InterPro" id="IPR052020">
    <property type="entry name" value="Cyclic_di-GMP/3'3'-cGAMP_PDE"/>
</dbReference>
<dbReference type="SMART" id="SM00065">
    <property type="entry name" value="GAF"/>
    <property type="match status" value="1"/>
</dbReference>
<evidence type="ECO:0000259" key="1">
    <source>
        <dbReference type="PROSITE" id="PS51832"/>
    </source>
</evidence>
<dbReference type="CDD" id="cd00077">
    <property type="entry name" value="HDc"/>
    <property type="match status" value="1"/>
</dbReference>
<dbReference type="InterPro" id="IPR003018">
    <property type="entry name" value="GAF"/>
</dbReference>
<organism evidence="2">
    <name type="scientific">uncultured Chloroflexia bacterium</name>
    <dbReference type="NCBI Taxonomy" id="1672391"/>
    <lineage>
        <taxon>Bacteria</taxon>
        <taxon>Bacillati</taxon>
        <taxon>Chloroflexota</taxon>
        <taxon>Chloroflexia</taxon>
        <taxon>environmental samples</taxon>
    </lineage>
</organism>
<dbReference type="Pfam" id="PF13185">
    <property type="entry name" value="GAF_2"/>
    <property type="match status" value="1"/>
</dbReference>
<dbReference type="InterPro" id="IPR003607">
    <property type="entry name" value="HD/PDEase_dom"/>
</dbReference>
<evidence type="ECO:0000313" key="2">
    <source>
        <dbReference type="EMBL" id="CAA9306117.1"/>
    </source>
</evidence>
<dbReference type="PANTHER" id="PTHR45228">
    <property type="entry name" value="CYCLIC DI-GMP PHOSPHODIESTERASE TM_0186-RELATED"/>
    <property type="match status" value="1"/>
</dbReference>